<organism evidence="3 4">
    <name type="scientific">Aspergillus sclerotiicarbonarius (strain CBS 121057 / IBT 28362)</name>
    <dbReference type="NCBI Taxonomy" id="1448318"/>
    <lineage>
        <taxon>Eukaryota</taxon>
        <taxon>Fungi</taxon>
        <taxon>Dikarya</taxon>
        <taxon>Ascomycota</taxon>
        <taxon>Pezizomycotina</taxon>
        <taxon>Eurotiomycetes</taxon>
        <taxon>Eurotiomycetidae</taxon>
        <taxon>Eurotiales</taxon>
        <taxon>Aspergillaceae</taxon>
        <taxon>Aspergillus</taxon>
        <taxon>Aspergillus subgen. Circumdati</taxon>
    </lineage>
</organism>
<dbReference type="InterPro" id="IPR010730">
    <property type="entry name" value="HET"/>
</dbReference>
<feature type="non-terminal residue" evidence="3">
    <location>
        <position position="155"/>
    </location>
</feature>
<dbReference type="PANTHER" id="PTHR33112">
    <property type="entry name" value="DOMAIN PROTEIN, PUTATIVE-RELATED"/>
    <property type="match status" value="1"/>
</dbReference>
<evidence type="ECO:0000313" key="3">
    <source>
        <dbReference type="EMBL" id="PYI02141.1"/>
    </source>
</evidence>
<feature type="domain" description="Heterokaryon incompatibility" evidence="2">
    <location>
        <begin position="18"/>
        <end position="142"/>
    </location>
</feature>
<dbReference type="STRING" id="1448318.A0A319DWF2"/>
<accession>A0A319DWF2</accession>
<feature type="region of interest" description="Disordered" evidence="1">
    <location>
        <begin position="1"/>
        <end position="22"/>
    </location>
</feature>
<dbReference type="OrthoDB" id="405906at2759"/>
<gene>
    <name evidence="3" type="ORF">BO78DRAFT_325838</name>
</gene>
<reference evidence="3 4" key="1">
    <citation type="submission" date="2018-02" db="EMBL/GenBank/DDBJ databases">
        <title>The genomes of Aspergillus section Nigri reveals drivers in fungal speciation.</title>
        <authorList>
            <consortium name="DOE Joint Genome Institute"/>
            <person name="Vesth T.C."/>
            <person name="Nybo J."/>
            <person name="Theobald S."/>
            <person name="Brandl J."/>
            <person name="Frisvad J.C."/>
            <person name="Nielsen K.F."/>
            <person name="Lyhne E.K."/>
            <person name="Kogle M.E."/>
            <person name="Kuo A."/>
            <person name="Riley R."/>
            <person name="Clum A."/>
            <person name="Nolan M."/>
            <person name="Lipzen A."/>
            <person name="Salamov A."/>
            <person name="Henrissat B."/>
            <person name="Wiebenga A."/>
            <person name="De vries R.P."/>
            <person name="Grigoriev I.V."/>
            <person name="Mortensen U.H."/>
            <person name="Andersen M.R."/>
            <person name="Baker S.E."/>
        </authorList>
    </citation>
    <scope>NUCLEOTIDE SEQUENCE [LARGE SCALE GENOMIC DNA]</scope>
    <source>
        <strain evidence="3 4">CBS 121057</strain>
    </source>
</reference>
<evidence type="ECO:0000259" key="2">
    <source>
        <dbReference type="Pfam" id="PF06985"/>
    </source>
</evidence>
<dbReference type="Pfam" id="PF06985">
    <property type="entry name" value="HET"/>
    <property type="match status" value="1"/>
</dbReference>
<dbReference type="PANTHER" id="PTHR33112:SF12">
    <property type="entry name" value="HETEROKARYON INCOMPATIBILITY DOMAIN-CONTAINING PROTEIN"/>
    <property type="match status" value="1"/>
</dbReference>
<name>A0A319DWF2_ASPSB</name>
<protein>
    <submittedName>
        <fullName evidence="3">Heterokaryon incompatibility</fullName>
    </submittedName>
</protein>
<dbReference type="AlphaFoldDB" id="A0A319DWF2"/>
<dbReference type="VEuPathDB" id="FungiDB:BO78DRAFT_325838"/>
<dbReference type="Proteomes" id="UP000248423">
    <property type="component" value="Unassembled WGS sequence"/>
</dbReference>
<keyword evidence="4" id="KW-1185">Reference proteome</keyword>
<sequence length="155" mass="17346">MGGVRHLELTEGNKEKLSQHGALSEEKARLSHVVRDAIQLVRSIGERLLWVDSLCIVQDNAQTKHTQISNMDLIYSHAICTIVNVAGTNADSPLSGVQPGSRPAMVDLKVRFKDKILIVQPPDLCHILAGSVYETRGWTFQERILSPRCIYFTPW</sequence>
<evidence type="ECO:0000313" key="4">
    <source>
        <dbReference type="Proteomes" id="UP000248423"/>
    </source>
</evidence>
<proteinExistence type="predicted"/>
<evidence type="ECO:0000256" key="1">
    <source>
        <dbReference type="SAM" id="MobiDB-lite"/>
    </source>
</evidence>
<dbReference type="EMBL" id="KZ826400">
    <property type="protein sequence ID" value="PYI02141.1"/>
    <property type="molecule type" value="Genomic_DNA"/>
</dbReference>